<evidence type="ECO:0000313" key="2">
    <source>
        <dbReference type="Proteomes" id="UP000095287"/>
    </source>
</evidence>
<evidence type="ECO:0000313" key="3">
    <source>
        <dbReference type="WBParaSite" id="L893_g4054.t1"/>
    </source>
</evidence>
<dbReference type="AlphaFoldDB" id="A0A1I8ABJ5"/>
<dbReference type="Proteomes" id="UP000095287">
    <property type="component" value="Unplaced"/>
</dbReference>
<name>A0A1I8ABJ5_9BILA</name>
<evidence type="ECO:0000256" key="1">
    <source>
        <dbReference type="SAM" id="MobiDB-lite"/>
    </source>
</evidence>
<organism evidence="2 3">
    <name type="scientific">Steinernema glaseri</name>
    <dbReference type="NCBI Taxonomy" id="37863"/>
    <lineage>
        <taxon>Eukaryota</taxon>
        <taxon>Metazoa</taxon>
        <taxon>Ecdysozoa</taxon>
        <taxon>Nematoda</taxon>
        <taxon>Chromadorea</taxon>
        <taxon>Rhabditida</taxon>
        <taxon>Tylenchina</taxon>
        <taxon>Panagrolaimomorpha</taxon>
        <taxon>Strongyloidoidea</taxon>
        <taxon>Steinernematidae</taxon>
        <taxon>Steinernema</taxon>
    </lineage>
</organism>
<feature type="region of interest" description="Disordered" evidence="1">
    <location>
        <begin position="1"/>
        <end position="43"/>
    </location>
</feature>
<sequence length="174" mass="19730">MAAIPSLVKRPTAAAEPSGTTKNDDDMPSPDCRQQDAEEATHATAEGACEARYNAITASSDEVLRRPCRRVLCAPKKGSSWKKFQTTLSAPNTGFCRAKYPIVRWEQEVHWWVYWGKKSTKSCGSYLLLMRNTERDRQNIMMRGWSRRDSRHGGFVEPLTKSARPVGMWTFICL</sequence>
<dbReference type="WBParaSite" id="L893_g4054.t1">
    <property type="protein sequence ID" value="L893_g4054.t1"/>
    <property type="gene ID" value="L893_g4054"/>
</dbReference>
<accession>A0A1I8ABJ5</accession>
<protein>
    <submittedName>
        <fullName evidence="3">PH domain-containing protein</fullName>
    </submittedName>
</protein>
<keyword evidence="2" id="KW-1185">Reference proteome</keyword>
<reference evidence="3" key="1">
    <citation type="submission" date="2016-11" db="UniProtKB">
        <authorList>
            <consortium name="WormBaseParasite"/>
        </authorList>
    </citation>
    <scope>IDENTIFICATION</scope>
</reference>
<proteinExistence type="predicted"/>